<feature type="transmembrane region" description="Helical" evidence="7">
    <location>
        <begin position="147"/>
        <end position="164"/>
    </location>
</feature>
<feature type="transmembrane region" description="Helical" evidence="7">
    <location>
        <begin position="198"/>
        <end position="217"/>
    </location>
</feature>
<evidence type="ECO:0000256" key="6">
    <source>
        <dbReference type="SAM" id="MobiDB-lite"/>
    </source>
</evidence>
<dbReference type="Pfam" id="PF07947">
    <property type="entry name" value="YhhN"/>
    <property type="match status" value="1"/>
</dbReference>
<evidence type="ECO:0000256" key="2">
    <source>
        <dbReference type="ARBA" id="ARBA00007375"/>
    </source>
</evidence>
<dbReference type="Proteomes" id="UP000664109">
    <property type="component" value="Unassembled WGS sequence"/>
</dbReference>
<dbReference type="RefSeq" id="WP_205372093.1">
    <property type="nucleotide sequence ID" value="NZ_JAFEJA010000001.1"/>
</dbReference>
<dbReference type="EMBL" id="JAFEJA010000001">
    <property type="protein sequence ID" value="MBM9617751.1"/>
    <property type="molecule type" value="Genomic_DNA"/>
</dbReference>
<reference evidence="8 9" key="1">
    <citation type="journal article" date="2016" name="Arch. Microbiol.">
        <title>Streptomyces zhihengii sp. nov., isolated from rhizospheric soil of Psammosilene tunicoides.</title>
        <authorList>
            <person name="Huang M.J."/>
            <person name="Fei J.J."/>
            <person name="Salam N."/>
            <person name="Kim C.J."/>
            <person name="Hozzein W.N."/>
            <person name="Xiao M."/>
            <person name="Huang H.Q."/>
            <person name="Li W.J."/>
        </authorList>
    </citation>
    <scope>NUCLEOTIDE SEQUENCE [LARGE SCALE GENOMIC DNA]</scope>
    <source>
        <strain evidence="8 9">YIM T102</strain>
    </source>
</reference>
<feature type="region of interest" description="Disordered" evidence="6">
    <location>
        <begin position="219"/>
        <end position="241"/>
    </location>
</feature>
<keyword evidence="9" id="KW-1185">Reference proteome</keyword>
<protein>
    <submittedName>
        <fullName evidence="8">Lysoplasmalogenase</fullName>
    </submittedName>
</protein>
<evidence type="ECO:0000256" key="7">
    <source>
        <dbReference type="SAM" id="Phobius"/>
    </source>
</evidence>
<evidence type="ECO:0000313" key="8">
    <source>
        <dbReference type="EMBL" id="MBM9617751.1"/>
    </source>
</evidence>
<keyword evidence="5 7" id="KW-0472">Membrane</keyword>
<dbReference type="InterPro" id="IPR012506">
    <property type="entry name" value="TMEM86B-like"/>
</dbReference>
<evidence type="ECO:0000313" key="9">
    <source>
        <dbReference type="Proteomes" id="UP000664109"/>
    </source>
</evidence>
<feature type="transmembrane region" description="Helical" evidence="7">
    <location>
        <begin position="90"/>
        <end position="111"/>
    </location>
</feature>
<accession>A0ABS2UJM2</accession>
<name>A0ABS2UJM2_9ACTN</name>
<evidence type="ECO:0000256" key="3">
    <source>
        <dbReference type="ARBA" id="ARBA00022692"/>
    </source>
</evidence>
<feature type="transmembrane region" description="Helical" evidence="7">
    <location>
        <begin position="20"/>
        <end position="44"/>
    </location>
</feature>
<evidence type="ECO:0000256" key="5">
    <source>
        <dbReference type="ARBA" id="ARBA00023136"/>
    </source>
</evidence>
<dbReference type="PANTHER" id="PTHR31885">
    <property type="entry name" value="GH04784P"/>
    <property type="match status" value="1"/>
</dbReference>
<keyword evidence="3 7" id="KW-0812">Transmembrane</keyword>
<dbReference type="PANTHER" id="PTHR31885:SF6">
    <property type="entry name" value="GH04784P"/>
    <property type="match status" value="1"/>
</dbReference>
<organism evidence="8 9">
    <name type="scientific">Streptomyces zhihengii</name>
    <dbReference type="NCBI Taxonomy" id="1818004"/>
    <lineage>
        <taxon>Bacteria</taxon>
        <taxon>Bacillati</taxon>
        <taxon>Actinomycetota</taxon>
        <taxon>Actinomycetes</taxon>
        <taxon>Kitasatosporales</taxon>
        <taxon>Streptomycetaceae</taxon>
        <taxon>Streptomyces</taxon>
    </lineage>
</organism>
<feature type="transmembrane region" description="Helical" evidence="7">
    <location>
        <begin position="171"/>
        <end position="192"/>
    </location>
</feature>
<proteinExistence type="inferred from homology"/>
<comment type="similarity">
    <text evidence="2">Belongs to the TMEM86 family.</text>
</comment>
<keyword evidence="4 7" id="KW-1133">Transmembrane helix</keyword>
<sequence length="241" mass="24033">MSARATTPRVGGPAGVPPLLGVFALLATVNVVAVGTGALPLEWATKPLLAPVLAAYLWRTTGTRHARVLAGLGFATAGDVTLLVPGAVAFAVGIGFFLGAQLCWTSAFVRAGAVAHLRAHRPLCALWLGVWAAANAVLAPLLGPPMAVAIGVYSLALVVMALTAHALGRRAAWGGAVFVVSDALIGAGAAGADFPGRPVLVMATYTAALALLTTAFARSRPRPPSAPTPALGDEAVGAAGA</sequence>
<gene>
    <name evidence="8" type="ORF">JE024_03160</name>
</gene>
<comment type="caution">
    <text evidence="8">The sequence shown here is derived from an EMBL/GenBank/DDBJ whole genome shotgun (WGS) entry which is preliminary data.</text>
</comment>
<comment type="subcellular location">
    <subcellularLocation>
        <location evidence="1">Membrane</location>
        <topology evidence="1">Multi-pass membrane protein</topology>
    </subcellularLocation>
</comment>
<evidence type="ECO:0000256" key="1">
    <source>
        <dbReference type="ARBA" id="ARBA00004141"/>
    </source>
</evidence>
<feature type="transmembrane region" description="Helical" evidence="7">
    <location>
        <begin position="123"/>
        <end position="141"/>
    </location>
</feature>
<evidence type="ECO:0000256" key="4">
    <source>
        <dbReference type="ARBA" id="ARBA00022989"/>
    </source>
</evidence>